<keyword evidence="2" id="KW-0378">Hydrolase</keyword>
<dbReference type="InterPro" id="IPR041625">
    <property type="entry name" value="Beta-mannosidase_Ig"/>
</dbReference>
<feature type="domain" description="Beta-mannosidase Ig-fold" evidence="3">
    <location>
        <begin position="428"/>
        <end position="500"/>
    </location>
</feature>
<dbReference type="Pfam" id="PF17753">
    <property type="entry name" value="Ig_mannosidase"/>
    <property type="match status" value="1"/>
</dbReference>
<accession>A0A0R3VWR7</accession>
<evidence type="ECO:0000313" key="4">
    <source>
        <dbReference type="EMBL" id="VDK23817.1"/>
    </source>
</evidence>
<gene>
    <name evidence="4" type="ORF">TASK_LOCUS1862</name>
</gene>
<organism evidence="6">
    <name type="scientific">Taenia asiatica</name>
    <name type="common">Asian tapeworm</name>
    <dbReference type="NCBI Taxonomy" id="60517"/>
    <lineage>
        <taxon>Eukaryota</taxon>
        <taxon>Metazoa</taxon>
        <taxon>Spiralia</taxon>
        <taxon>Lophotrochozoa</taxon>
        <taxon>Platyhelminthes</taxon>
        <taxon>Cestoda</taxon>
        <taxon>Eucestoda</taxon>
        <taxon>Cyclophyllidea</taxon>
        <taxon>Taeniidae</taxon>
        <taxon>Taenia</taxon>
    </lineage>
</organism>
<dbReference type="Proteomes" id="UP000282613">
    <property type="component" value="Unassembled WGS sequence"/>
</dbReference>
<comment type="similarity">
    <text evidence="1">Belongs to the glycosyl hydrolase 2 family.</text>
</comment>
<reference evidence="4 5" key="2">
    <citation type="submission" date="2018-11" db="EMBL/GenBank/DDBJ databases">
        <authorList>
            <consortium name="Pathogen Informatics"/>
        </authorList>
    </citation>
    <scope>NUCLEOTIDE SEQUENCE [LARGE SCALE GENOMIC DNA]</scope>
</reference>
<protein>
    <submittedName>
        <fullName evidence="6">Beta-mannosidase</fullName>
    </submittedName>
</protein>
<dbReference type="SUPFAM" id="SSF51445">
    <property type="entry name" value="(Trans)glycosidases"/>
    <property type="match status" value="1"/>
</dbReference>
<dbReference type="InterPro" id="IPR050887">
    <property type="entry name" value="Beta-mannosidase_GH2"/>
</dbReference>
<evidence type="ECO:0000256" key="2">
    <source>
        <dbReference type="ARBA" id="ARBA00023295"/>
    </source>
</evidence>
<dbReference type="WBParaSite" id="TASK_0000186101-mRNA-1">
    <property type="protein sequence ID" value="TASK_0000186101-mRNA-1"/>
    <property type="gene ID" value="TASK_0000186101"/>
</dbReference>
<dbReference type="OrthoDB" id="2866996at2759"/>
<evidence type="ECO:0000313" key="6">
    <source>
        <dbReference type="WBParaSite" id="TASK_0000186101-mRNA-1"/>
    </source>
</evidence>
<keyword evidence="5" id="KW-1185">Reference proteome</keyword>
<dbReference type="Gene3D" id="3.20.20.80">
    <property type="entry name" value="Glycosidases"/>
    <property type="match status" value="1"/>
</dbReference>
<dbReference type="InterPro" id="IPR017853">
    <property type="entry name" value="GH"/>
</dbReference>
<name>A0A0R3VWR7_TAEAS</name>
<evidence type="ECO:0000313" key="5">
    <source>
        <dbReference type="Proteomes" id="UP000282613"/>
    </source>
</evidence>
<dbReference type="EMBL" id="UYRS01000670">
    <property type="protein sequence ID" value="VDK23817.1"/>
    <property type="molecule type" value="Genomic_DNA"/>
</dbReference>
<evidence type="ECO:0000256" key="1">
    <source>
        <dbReference type="ARBA" id="ARBA00007401"/>
    </source>
</evidence>
<dbReference type="GO" id="GO:0006516">
    <property type="term" value="P:glycoprotein catabolic process"/>
    <property type="evidence" value="ECO:0007669"/>
    <property type="project" value="TreeGrafter"/>
</dbReference>
<dbReference type="PANTHER" id="PTHR43730:SF1">
    <property type="entry name" value="BETA-MANNOSIDASE"/>
    <property type="match status" value="1"/>
</dbReference>
<dbReference type="AlphaFoldDB" id="A0A0R3VWR7"/>
<proteinExistence type="inferred from homology"/>
<dbReference type="GO" id="GO:0004567">
    <property type="term" value="F:beta-mannosidase activity"/>
    <property type="evidence" value="ECO:0007669"/>
    <property type="project" value="TreeGrafter"/>
</dbReference>
<dbReference type="STRING" id="60517.A0A0R3VWR7"/>
<sequence length="517" mass="58962">MDSAETEVRQQVRRLHHHPAIVVWATNNEVEVAAAQHWYGPKTNKQEYRRRFLDSIAVIATQSETPPVHGTGYIPRRVLLSSPSNADSSTDPYGIDSNPQDPLAGDVHFYSYYDDLWDECTYPVTRFTSEYGIMSLPGPLAWFRSLDNSSSRSDDWMICGHLMMHRLHKTNGIDILQRLIREKFGEPKLGQTKEETYTIWAYLTQLYQAIAYKTHINLLERHQCTIYTDAPKDSCDGTWTGQGRSMGHLYWQLNDVWAAPTWSTIDAAGQWKIAHYLAIRGTAPITHPIGRAVVSKVGNRVLINWVPPVNPLADDRIRLSVICSPIHSFTPHPNVLFQSADNLGPWKPNGCPIEVTSFTVKWLLSRCPSGVLTTVIENAVEQTRDTVLLLTPKEMVHQWPVTAGSVSVTSVRSVNACSSEGQSPPFRWDQVFEVQLRAKSPEIFVWLVIDPYINLNGWFSNNAFNMLTWSERSLCYYMKGRIPIFEKRLREAIRIYTLASIASHRQSYNQSDANWRK</sequence>
<reference evidence="6" key="1">
    <citation type="submission" date="2017-02" db="UniProtKB">
        <authorList>
            <consortium name="WormBaseParasite"/>
        </authorList>
    </citation>
    <scope>IDENTIFICATION</scope>
</reference>
<keyword evidence="2" id="KW-0326">Glycosidase</keyword>
<dbReference type="PANTHER" id="PTHR43730">
    <property type="entry name" value="BETA-MANNOSIDASE"/>
    <property type="match status" value="1"/>
</dbReference>
<evidence type="ECO:0000259" key="3">
    <source>
        <dbReference type="Pfam" id="PF17753"/>
    </source>
</evidence>